<dbReference type="InterPro" id="IPR035938">
    <property type="entry name" value="Hemerythrin-like_sf"/>
</dbReference>
<dbReference type="InterPro" id="IPR012827">
    <property type="entry name" value="Hemerythrin_metal-bd"/>
</dbReference>
<gene>
    <name evidence="14" type="ORF">GCM10011332_26960</name>
</gene>
<dbReference type="GO" id="GO:0046872">
    <property type="term" value="F:metal ion binding"/>
    <property type="evidence" value="ECO:0007669"/>
    <property type="project" value="UniProtKB-KW"/>
</dbReference>
<dbReference type="NCBIfam" id="TIGR02481">
    <property type="entry name" value="hemeryth_dom"/>
    <property type="match status" value="1"/>
</dbReference>
<dbReference type="PROSITE" id="PS50885">
    <property type="entry name" value="HAMP"/>
    <property type="match status" value="1"/>
</dbReference>
<evidence type="ECO:0000256" key="2">
    <source>
        <dbReference type="ARBA" id="ARBA00010587"/>
    </source>
</evidence>
<keyword evidence="3" id="KW-0997">Cell inner membrane</keyword>
<dbReference type="SUPFAM" id="SSF47188">
    <property type="entry name" value="Hemerythrin-like"/>
    <property type="match status" value="1"/>
</dbReference>
<dbReference type="Pfam" id="PF00672">
    <property type="entry name" value="HAMP"/>
    <property type="match status" value="1"/>
</dbReference>
<feature type="domain" description="Methyl-accepting transducer" evidence="11">
    <location>
        <begin position="433"/>
        <end position="648"/>
    </location>
</feature>
<dbReference type="CDD" id="cd12107">
    <property type="entry name" value="Hemerythrin"/>
    <property type="match status" value="1"/>
</dbReference>
<keyword evidence="9" id="KW-0175">Coiled coil</keyword>
<comment type="similarity">
    <text evidence="7">Belongs to the methyl-accepting chemotaxis (MCP) protein family.</text>
</comment>
<dbReference type="Gene3D" id="1.20.120.50">
    <property type="entry name" value="Hemerythrin-like"/>
    <property type="match status" value="1"/>
</dbReference>
<dbReference type="EMBL" id="BMHV01000022">
    <property type="protein sequence ID" value="GGF71597.1"/>
    <property type="molecule type" value="Genomic_DNA"/>
</dbReference>
<dbReference type="Proteomes" id="UP000632498">
    <property type="component" value="Unassembled WGS sequence"/>
</dbReference>
<dbReference type="GO" id="GO:0005886">
    <property type="term" value="C:plasma membrane"/>
    <property type="evidence" value="ECO:0007669"/>
    <property type="project" value="UniProtKB-SubCell"/>
</dbReference>
<evidence type="ECO:0000256" key="6">
    <source>
        <dbReference type="ARBA" id="ARBA00023224"/>
    </source>
</evidence>
<keyword evidence="4" id="KW-0479">Metal-binding</keyword>
<dbReference type="Gene3D" id="1.10.8.500">
    <property type="entry name" value="HAMP domain in histidine kinase"/>
    <property type="match status" value="1"/>
</dbReference>
<dbReference type="InterPro" id="IPR000727">
    <property type="entry name" value="T_SNARE_dom"/>
</dbReference>
<evidence type="ECO:0000256" key="5">
    <source>
        <dbReference type="ARBA" id="ARBA00023004"/>
    </source>
</evidence>
<keyword evidence="10" id="KW-0812">Transmembrane</keyword>
<dbReference type="Pfam" id="PF01814">
    <property type="entry name" value="Hemerythrin"/>
    <property type="match status" value="1"/>
</dbReference>
<feature type="domain" description="HAMP" evidence="13">
    <location>
        <begin position="333"/>
        <end position="386"/>
    </location>
</feature>
<reference evidence="14" key="2">
    <citation type="submission" date="2020-09" db="EMBL/GenBank/DDBJ databases">
        <authorList>
            <person name="Sun Q."/>
            <person name="Zhou Y."/>
        </authorList>
    </citation>
    <scope>NUCLEOTIDE SEQUENCE</scope>
    <source>
        <strain evidence="14">CGMCC 1.15254</strain>
    </source>
</reference>
<evidence type="ECO:0000256" key="4">
    <source>
        <dbReference type="ARBA" id="ARBA00022723"/>
    </source>
</evidence>
<evidence type="ECO:0000256" key="1">
    <source>
        <dbReference type="ARBA" id="ARBA00004429"/>
    </source>
</evidence>
<keyword evidence="6 8" id="KW-0807">Transducer</keyword>
<comment type="similarity">
    <text evidence="2">Belongs to the hemerythrin family.</text>
</comment>
<evidence type="ECO:0000256" key="8">
    <source>
        <dbReference type="PROSITE-ProRule" id="PRU00284"/>
    </source>
</evidence>
<dbReference type="SUPFAM" id="SSF58104">
    <property type="entry name" value="Methyl-accepting chemotaxis protein (MCP) signaling domain"/>
    <property type="match status" value="1"/>
</dbReference>
<evidence type="ECO:0000256" key="9">
    <source>
        <dbReference type="SAM" id="Coils"/>
    </source>
</evidence>
<dbReference type="CDD" id="cd06225">
    <property type="entry name" value="HAMP"/>
    <property type="match status" value="1"/>
</dbReference>
<dbReference type="RefSeq" id="WP_188666197.1">
    <property type="nucleotide sequence ID" value="NZ_BMHV01000022.1"/>
</dbReference>
<keyword evidence="10" id="KW-0472">Membrane</keyword>
<keyword evidence="15" id="KW-1185">Reference proteome</keyword>
<evidence type="ECO:0008006" key="16">
    <source>
        <dbReference type="Google" id="ProtNLM"/>
    </source>
</evidence>
<feature type="transmembrane region" description="Helical" evidence="10">
    <location>
        <begin position="309"/>
        <end position="333"/>
    </location>
</feature>
<accession>A0A917FDQ9</accession>
<feature type="coiled-coil region" evidence="9">
    <location>
        <begin position="377"/>
        <end position="407"/>
    </location>
</feature>
<evidence type="ECO:0000259" key="11">
    <source>
        <dbReference type="PROSITE" id="PS50111"/>
    </source>
</evidence>
<organism evidence="14 15">
    <name type="scientific">Terasakiella brassicae</name>
    <dbReference type="NCBI Taxonomy" id="1634917"/>
    <lineage>
        <taxon>Bacteria</taxon>
        <taxon>Pseudomonadati</taxon>
        <taxon>Pseudomonadota</taxon>
        <taxon>Alphaproteobacteria</taxon>
        <taxon>Rhodospirillales</taxon>
        <taxon>Terasakiellaceae</taxon>
        <taxon>Terasakiella</taxon>
    </lineage>
</organism>
<dbReference type="CDD" id="cd11386">
    <property type="entry name" value="MCP_signal"/>
    <property type="match status" value="1"/>
</dbReference>
<dbReference type="NCBIfam" id="NF033749">
    <property type="entry name" value="bact_hemeryth"/>
    <property type="match status" value="1"/>
</dbReference>
<keyword evidence="5" id="KW-0408">Iron</keyword>
<evidence type="ECO:0000256" key="3">
    <source>
        <dbReference type="ARBA" id="ARBA00022519"/>
    </source>
</evidence>
<dbReference type="Pfam" id="PF00015">
    <property type="entry name" value="MCPsignal"/>
    <property type="match status" value="1"/>
</dbReference>
<dbReference type="PANTHER" id="PTHR32089:SF112">
    <property type="entry name" value="LYSOZYME-LIKE PROTEIN-RELATED"/>
    <property type="match status" value="1"/>
</dbReference>
<evidence type="ECO:0000256" key="7">
    <source>
        <dbReference type="ARBA" id="ARBA00029447"/>
    </source>
</evidence>
<dbReference type="PANTHER" id="PTHR32089">
    <property type="entry name" value="METHYL-ACCEPTING CHEMOTAXIS PROTEIN MCPB"/>
    <property type="match status" value="1"/>
</dbReference>
<comment type="caution">
    <text evidence="14">The sequence shown here is derived from an EMBL/GenBank/DDBJ whole genome shotgun (WGS) entry which is preliminary data.</text>
</comment>
<dbReference type="InterPro" id="IPR004089">
    <property type="entry name" value="MCPsignal_dom"/>
</dbReference>
<dbReference type="Gene3D" id="1.10.287.950">
    <property type="entry name" value="Methyl-accepting chemotaxis protein"/>
    <property type="match status" value="1"/>
</dbReference>
<comment type="subcellular location">
    <subcellularLocation>
        <location evidence="1">Cell inner membrane</location>
        <topology evidence="1">Multi-pass membrane protein</topology>
    </subcellularLocation>
</comment>
<dbReference type="InterPro" id="IPR012312">
    <property type="entry name" value="Hemerythrin-like"/>
</dbReference>
<dbReference type="SMART" id="SM00304">
    <property type="entry name" value="HAMP"/>
    <property type="match status" value="1"/>
</dbReference>
<dbReference type="Pfam" id="PF08376">
    <property type="entry name" value="NIT"/>
    <property type="match status" value="1"/>
</dbReference>
<evidence type="ECO:0000256" key="10">
    <source>
        <dbReference type="SAM" id="Phobius"/>
    </source>
</evidence>
<name>A0A917FDQ9_9PROT</name>
<protein>
    <recommendedName>
        <fullName evidence="16">Chemotaxis protein</fullName>
    </recommendedName>
</protein>
<evidence type="ECO:0000259" key="12">
    <source>
        <dbReference type="PROSITE" id="PS50192"/>
    </source>
</evidence>
<reference evidence="14" key="1">
    <citation type="journal article" date="2014" name="Int. J. Syst. Evol. Microbiol.">
        <title>Complete genome sequence of Corynebacterium casei LMG S-19264T (=DSM 44701T), isolated from a smear-ripened cheese.</title>
        <authorList>
            <consortium name="US DOE Joint Genome Institute (JGI-PGF)"/>
            <person name="Walter F."/>
            <person name="Albersmeier A."/>
            <person name="Kalinowski J."/>
            <person name="Ruckert C."/>
        </authorList>
    </citation>
    <scope>NUCLEOTIDE SEQUENCE</scope>
    <source>
        <strain evidence="14">CGMCC 1.15254</strain>
    </source>
</reference>
<dbReference type="InterPro" id="IPR003660">
    <property type="entry name" value="HAMP_dom"/>
</dbReference>
<dbReference type="InterPro" id="IPR013587">
    <property type="entry name" value="Nitrate/nitrite_sensing"/>
</dbReference>
<dbReference type="PROSITE" id="PS00550">
    <property type="entry name" value="HEMERYTHRINS"/>
    <property type="match status" value="1"/>
</dbReference>
<proteinExistence type="inferred from homology"/>
<dbReference type="AlphaFoldDB" id="A0A917FDQ9"/>
<evidence type="ECO:0000259" key="13">
    <source>
        <dbReference type="PROSITE" id="PS50885"/>
    </source>
</evidence>
<evidence type="ECO:0000313" key="14">
    <source>
        <dbReference type="EMBL" id="GGF71597.1"/>
    </source>
</evidence>
<dbReference type="SMART" id="SM00283">
    <property type="entry name" value="MA"/>
    <property type="match status" value="1"/>
</dbReference>
<sequence length="818" mass="89417">MLSNIRIRSRIILALVLPVLGLLFFAGGNIVEKRQIVADMEKLTTLAELAPTISALVHELQKERGTSAGFIGGKGQKFQTKLTDQRKESDIRFGQLQQALKKFPVQDYSAVLKTKIDVAQKALDQLGASRDKVTKLEFSVPQMAGYYTPTIAKLLSIVEEMAVLSNDSAVTGAIAAYTAFLQAKERAGIERAMGSGGFSAGEFRPAIYRNFLQLIAMQETFLSRFKIFASHDQIQFMIDTVKGKDVDEVERMRKIAIESPVTGTTEGVEGPYWFDTITKKINLLKTVENKVAQDLVSLVDQVRSDAQTAFYMTSVFTVLLLVITFVIVLRIVAGITKPILSLSTVMSHLSQGNLTIAVEGSERGDEIGAMAHSVEVFKNGMIEAERLNQEKQAEQEEKLRRQKLLEEYIHDFELTMITVLDGLSSADTTMRETSAEMNEISVNTKGQSATVAASAEEASTNVETVASAAEELSASIGEISTQVSSASDTALTAVQAATDTSHKISVLEDNVARIGEFVGLINDIADQTNMLALNATIEAARAGDAGKGFAVVAQEVKTLANQTSKATEEIAKQIAEVQASTSLSVGAIASVSRSISQVSEISASISAAVEEQSAATSEIARNVEQAATGTQNVSSEIVHVVESAERAEKASDHIGDASRALSSQAEILRAKVTDFLQKVQFDKQSHEKNLVEWSDDLAFGVKQIDDDHRQLLGMVNRLYKFMKTNATREDIDQAFNELQAYTRTHFAAEEKLMQDHSYALYDEHKKAHEAFCLRVENMYARYKSGETSGEVDLTGLLGSWWVNHILSHDKRLADTLKA</sequence>
<feature type="domain" description="T-SNARE coiled-coil homology" evidence="12">
    <location>
        <begin position="578"/>
        <end position="640"/>
    </location>
</feature>
<dbReference type="PROSITE" id="PS50111">
    <property type="entry name" value="CHEMOTAXIS_TRANSDUC_2"/>
    <property type="match status" value="1"/>
</dbReference>
<dbReference type="GO" id="GO:0007165">
    <property type="term" value="P:signal transduction"/>
    <property type="evidence" value="ECO:0007669"/>
    <property type="project" value="UniProtKB-KW"/>
</dbReference>
<dbReference type="PROSITE" id="PS50192">
    <property type="entry name" value="T_SNARE"/>
    <property type="match status" value="1"/>
</dbReference>
<dbReference type="InterPro" id="IPR016131">
    <property type="entry name" value="Haemerythrin_Fe_BS"/>
</dbReference>
<keyword evidence="3" id="KW-1003">Cell membrane</keyword>
<evidence type="ECO:0000313" key="15">
    <source>
        <dbReference type="Proteomes" id="UP000632498"/>
    </source>
</evidence>
<keyword evidence="10" id="KW-1133">Transmembrane helix</keyword>